<dbReference type="InterPro" id="IPR001930">
    <property type="entry name" value="Peptidase_M1"/>
</dbReference>
<evidence type="ECO:0000256" key="5">
    <source>
        <dbReference type="ARBA" id="ARBA00022801"/>
    </source>
</evidence>
<keyword evidence="4" id="KW-0479">Metal-binding</keyword>
<comment type="similarity">
    <text evidence="2">Belongs to the peptidase M1 family.</text>
</comment>
<keyword evidence="5" id="KW-0378">Hydrolase</keyword>
<dbReference type="Pfam" id="PF01433">
    <property type="entry name" value="Peptidase_M1"/>
    <property type="match status" value="1"/>
</dbReference>
<evidence type="ECO:0000256" key="7">
    <source>
        <dbReference type="ARBA" id="ARBA00023049"/>
    </source>
</evidence>
<comment type="cofactor">
    <cofactor evidence="1">
        <name>Zn(2+)</name>
        <dbReference type="ChEBI" id="CHEBI:29105"/>
    </cofactor>
</comment>
<evidence type="ECO:0000256" key="2">
    <source>
        <dbReference type="ARBA" id="ARBA00010136"/>
    </source>
</evidence>
<dbReference type="InterPro" id="IPR024571">
    <property type="entry name" value="ERAP1-like_C_dom"/>
</dbReference>
<dbReference type="GeneID" id="101856583"/>
<dbReference type="InterPro" id="IPR042097">
    <property type="entry name" value="Aminopeptidase_N-like_N_sf"/>
</dbReference>
<name>A0ABM1A364_APLCA</name>
<evidence type="ECO:0000313" key="13">
    <source>
        <dbReference type="Proteomes" id="UP000694888"/>
    </source>
</evidence>
<evidence type="ECO:0000256" key="3">
    <source>
        <dbReference type="ARBA" id="ARBA00022670"/>
    </source>
</evidence>
<feature type="compositionally biased region" description="Polar residues" evidence="8">
    <location>
        <begin position="13"/>
        <end position="23"/>
    </location>
</feature>
<reference evidence="14" key="1">
    <citation type="submission" date="2025-08" db="UniProtKB">
        <authorList>
            <consortium name="RefSeq"/>
        </authorList>
    </citation>
    <scope>IDENTIFICATION</scope>
</reference>
<protein>
    <submittedName>
        <fullName evidence="14">Aminopeptidase N</fullName>
    </submittedName>
</protein>
<evidence type="ECO:0000256" key="4">
    <source>
        <dbReference type="ARBA" id="ARBA00022723"/>
    </source>
</evidence>
<evidence type="ECO:0000256" key="6">
    <source>
        <dbReference type="ARBA" id="ARBA00022833"/>
    </source>
</evidence>
<keyword evidence="13" id="KW-1185">Reference proteome</keyword>
<keyword evidence="7" id="KW-0482">Metalloprotease</keyword>
<dbReference type="Gene3D" id="2.60.40.1730">
    <property type="entry name" value="tricorn interacting facor f3 domain"/>
    <property type="match status" value="1"/>
</dbReference>
<evidence type="ECO:0000256" key="1">
    <source>
        <dbReference type="ARBA" id="ARBA00001947"/>
    </source>
</evidence>
<dbReference type="Pfam" id="PF11838">
    <property type="entry name" value="ERAP1_C"/>
    <property type="match status" value="1"/>
</dbReference>
<evidence type="ECO:0000313" key="14">
    <source>
        <dbReference type="RefSeq" id="XP_012939882.1"/>
    </source>
</evidence>
<keyword evidence="14" id="KW-0031">Aminopeptidase</keyword>
<evidence type="ECO:0000259" key="12">
    <source>
        <dbReference type="Pfam" id="PF17900"/>
    </source>
</evidence>
<evidence type="ECO:0000256" key="9">
    <source>
        <dbReference type="SAM" id="Phobius"/>
    </source>
</evidence>
<dbReference type="SUPFAM" id="SSF55486">
    <property type="entry name" value="Metalloproteases ('zincins'), catalytic domain"/>
    <property type="match status" value="1"/>
</dbReference>
<dbReference type="Gene3D" id="2.60.40.1910">
    <property type="match status" value="1"/>
</dbReference>
<evidence type="ECO:0000259" key="10">
    <source>
        <dbReference type="Pfam" id="PF01433"/>
    </source>
</evidence>
<dbReference type="InterPro" id="IPR045357">
    <property type="entry name" value="Aminopeptidase_N-like_N"/>
</dbReference>
<dbReference type="CDD" id="cd09601">
    <property type="entry name" value="M1_APN-Q_like"/>
    <property type="match status" value="1"/>
</dbReference>
<dbReference type="GO" id="GO:0004177">
    <property type="term" value="F:aminopeptidase activity"/>
    <property type="evidence" value="ECO:0007669"/>
    <property type="project" value="UniProtKB-KW"/>
</dbReference>
<dbReference type="Proteomes" id="UP000694888">
    <property type="component" value="Unplaced"/>
</dbReference>
<feature type="region of interest" description="Disordered" evidence="8">
    <location>
        <begin position="1"/>
        <end position="29"/>
    </location>
</feature>
<feature type="domain" description="Aminopeptidase N-like N-terminal" evidence="12">
    <location>
        <begin position="145"/>
        <end position="342"/>
    </location>
</feature>
<dbReference type="RefSeq" id="XP_012939882.1">
    <property type="nucleotide sequence ID" value="XM_013084428.2"/>
</dbReference>
<gene>
    <name evidence="14" type="primary">LOC101856583</name>
</gene>
<dbReference type="SUPFAM" id="SSF63737">
    <property type="entry name" value="Leukotriene A4 hydrolase N-terminal domain"/>
    <property type="match status" value="1"/>
</dbReference>
<keyword evidence="9" id="KW-0472">Membrane</keyword>
<dbReference type="InterPro" id="IPR050344">
    <property type="entry name" value="Peptidase_M1_aminopeptidases"/>
</dbReference>
<dbReference type="Gene3D" id="1.10.390.10">
    <property type="entry name" value="Neutral Protease Domain 2"/>
    <property type="match status" value="1"/>
</dbReference>
<keyword evidence="6" id="KW-0862">Zinc</keyword>
<proteinExistence type="inferred from homology"/>
<feature type="domain" description="Peptidase M1 membrane alanine aminopeptidase" evidence="10">
    <location>
        <begin position="377"/>
        <end position="599"/>
    </location>
</feature>
<sequence length="1038" mass="116808">MANEKYETKDSNTTDSSRQSSLEMASGEKKNGGCYVSGVVGVALTLVAILIAVGVGIIVHFAEGDRGLVCNCGSGAGQTGASSAQSVLQQCAKMAGRGDDSICGQCPSSSVTQSGPFIGHATTPPATPSSRVKVRDVRLPDNVYPEHYDVRLQPYMYVADPKKFTFKGSVKIYLRCDKTSDNVTLHINVLTVDKANIQFQGDPVTSKDDPSVVGTNYDRERQFIILKLDRNMQAGKKYVLEMTFTSPLKDDLSGLYYSTYYRDGKPVYLATTQMEATDARKAFPCFDEPAIKSTFNVTLVRPDNLVSISNMPQIDSSETWEEDGMTYVADVYEQTPKMSTYLLAFIICDFKFKSQTARNGVEYRAWAIPESLNDTEYALGVGAEVLSFYDEFFGVPYPLPKQDMIAIPDFAMGAMENWGLITYRQSDMLFNEDVSNENNKERVTEVVAHELAHQWFGNLVTMSWWGDLWLNEGFANFVEYFGTEHVHPDWNMFEVFVQRELQGAFSFDGLVSSHPVYVPVYHPDEINEIFDDISYSKGGSIIRMMRHFLGFETFRLGLKRYLTNLAYSNAFHDDLWNALTEQSRQEGKNIDVKAIMDTWTLQMNYPVVTVSRDFNDPDMVRVTQERYLTDPSAQDPGKYQSPFDYKWTIPLTLTSHKNPNFNQSDGDILWMYKNETKKTFNIGANNLPPTSDSQGWILANVQQNGYYRVNYPLGNWKALTDQLKDNHTIISTINRAQLINDAWNLAKSGELGLETALSTIEYLDTERDYVPWAAAIKETAYVTRMLSLTSLNGPFRQFLKDKLSAPFKFFGLNDTGAGHTESNTRSLVARQACKFGVTECLEAASGQFKQWITSRVNRIEPSLKPTVYCYGVKNGGWEEWKFVLDVYQNETDASEHDRLLAAMSCSEEPWILNNFLNLILVENSPIRKQDAQTVISGVAYQTVGAPLAWDFFRANYDLLKDQLGAAFPKGSLVKAVTSGFTSQFDVQQIDDFQTLKSGQLGSGARGFQQAREKTLGNIRWMETNLPVLTEFLTTKGYN</sequence>
<dbReference type="Gene3D" id="1.25.50.20">
    <property type="match status" value="1"/>
</dbReference>
<keyword evidence="3" id="KW-0645">Protease</keyword>
<dbReference type="InterPro" id="IPR034016">
    <property type="entry name" value="M1_APN-typ"/>
</dbReference>
<dbReference type="Pfam" id="PF17900">
    <property type="entry name" value="Peptidase_M1_N"/>
    <property type="match status" value="1"/>
</dbReference>
<feature type="domain" description="ERAP1-like C-terminal" evidence="11">
    <location>
        <begin position="696"/>
        <end position="1013"/>
    </location>
</feature>
<keyword evidence="9" id="KW-0812">Transmembrane</keyword>
<dbReference type="PRINTS" id="PR00756">
    <property type="entry name" value="ALADIPTASE"/>
</dbReference>
<organism evidence="13 14">
    <name type="scientific">Aplysia californica</name>
    <name type="common">California sea hare</name>
    <dbReference type="NCBI Taxonomy" id="6500"/>
    <lineage>
        <taxon>Eukaryota</taxon>
        <taxon>Metazoa</taxon>
        <taxon>Spiralia</taxon>
        <taxon>Lophotrochozoa</taxon>
        <taxon>Mollusca</taxon>
        <taxon>Gastropoda</taxon>
        <taxon>Heterobranchia</taxon>
        <taxon>Euthyneura</taxon>
        <taxon>Tectipleura</taxon>
        <taxon>Aplysiida</taxon>
        <taxon>Aplysioidea</taxon>
        <taxon>Aplysiidae</taxon>
        <taxon>Aplysia</taxon>
    </lineage>
</organism>
<dbReference type="PANTHER" id="PTHR11533:SF301">
    <property type="entry name" value="AMINOPEPTIDASE"/>
    <property type="match status" value="1"/>
</dbReference>
<dbReference type="PANTHER" id="PTHR11533">
    <property type="entry name" value="PROTEASE M1 ZINC METALLOPROTEASE"/>
    <property type="match status" value="1"/>
</dbReference>
<feature type="transmembrane region" description="Helical" evidence="9">
    <location>
        <begin position="34"/>
        <end position="62"/>
    </location>
</feature>
<evidence type="ECO:0000256" key="8">
    <source>
        <dbReference type="SAM" id="MobiDB-lite"/>
    </source>
</evidence>
<evidence type="ECO:0000259" key="11">
    <source>
        <dbReference type="Pfam" id="PF11838"/>
    </source>
</evidence>
<dbReference type="InterPro" id="IPR027268">
    <property type="entry name" value="Peptidase_M4/M1_CTD_sf"/>
</dbReference>
<accession>A0ABM1A364</accession>
<dbReference type="InterPro" id="IPR014782">
    <property type="entry name" value="Peptidase_M1_dom"/>
</dbReference>
<feature type="compositionally biased region" description="Basic and acidic residues" evidence="8">
    <location>
        <begin position="1"/>
        <end position="12"/>
    </location>
</feature>
<keyword evidence="9" id="KW-1133">Transmembrane helix</keyword>